<feature type="transmembrane region" description="Helical" evidence="2">
    <location>
        <begin position="186"/>
        <end position="205"/>
    </location>
</feature>
<dbReference type="AlphaFoldDB" id="A0A2J6RGF1"/>
<feature type="transmembrane region" description="Helical" evidence="2">
    <location>
        <begin position="86"/>
        <end position="108"/>
    </location>
</feature>
<gene>
    <name evidence="3" type="ORF">L207DRAFT_636272</name>
</gene>
<evidence type="ECO:0000256" key="2">
    <source>
        <dbReference type="SAM" id="Phobius"/>
    </source>
</evidence>
<keyword evidence="2" id="KW-0472">Membrane</keyword>
<keyword evidence="4" id="KW-1185">Reference proteome</keyword>
<evidence type="ECO:0000313" key="4">
    <source>
        <dbReference type="Proteomes" id="UP000235786"/>
    </source>
</evidence>
<keyword evidence="2" id="KW-0812">Transmembrane</keyword>
<sequence>MTQVFTEDERARQSVSISAYDGRASTLYEENASHTTVSHVQDYEERTNGNGSADEEMKGREAPTPPRPSYEKLAQRNPKPIDHLSITLGPPMIILFDIVVPCIIYYVWYDIHRSQWEDDCSTYIARGVTCPIVKPEYDDNILGYAVVSFGVGELYILIARVARLLRHREECAPLLSRSKRELDATSWVYGVSMLMALIPFVIGSTKEIPQLYLYSPGSLMAFLGTIMLITLIPIKIPIGINSHARGTRMRPFICI</sequence>
<keyword evidence="2" id="KW-1133">Transmembrane helix</keyword>
<protein>
    <submittedName>
        <fullName evidence="3">Uncharacterized protein</fullName>
    </submittedName>
</protein>
<feature type="region of interest" description="Disordered" evidence="1">
    <location>
        <begin position="31"/>
        <end position="75"/>
    </location>
</feature>
<name>A0A2J6RGF1_HYAVF</name>
<evidence type="ECO:0000313" key="3">
    <source>
        <dbReference type="EMBL" id="PMD37597.1"/>
    </source>
</evidence>
<dbReference type="Proteomes" id="UP000235786">
    <property type="component" value="Unassembled WGS sequence"/>
</dbReference>
<proteinExistence type="predicted"/>
<accession>A0A2J6RGF1</accession>
<dbReference type="PANTHER" id="PTHR42024">
    <property type="entry name" value="AMINO ACID PERMEASE_ SLC12A DOMAIN-CONTAINING PROTEIN"/>
    <property type="match status" value="1"/>
</dbReference>
<dbReference type="EMBL" id="KZ613949">
    <property type="protein sequence ID" value="PMD37597.1"/>
    <property type="molecule type" value="Genomic_DNA"/>
</dbReference>
<dbReference type="OrthoDB" id="4838853at2759"/>
<dbReference type="PANTHER" id="PTHR42024:SF1">
    <property type="entry name" value="AMINO ACID PERMEASE_ SLC12A DOMAIN-CONTAINING PROTEIN"/>
    <property type="match status" value="1"/>
</dbReference>
<organism evidence="3 4">
    <name type="scientific">Hyaloscypha variabilis (strain UAMH 11265 / GT02V1 / F)</name>
    <name type="common">Meliniomyces variabilis</name>
    <dbReference type="NCBI Taxonomy" id="1149755"/>
    <lineage>
        <taxon>Eukaryota</taxon>
        <taxon>Fungi</taxon>
        <taxon>Dikarya</taxon>
        <taxon>Ascomycota</taxon>
        <taxon>Pezizomycotina</taxon>
        <taxon>Leotiomycetes</taxon>
        <taxon>Helotiales</taxon>
        <taxon>Hyaloscyphaceae</taxon>
        <taxon>Hyaloscypha</taxon>
        <taxon>Hyaloscypha variabilis</taxon>
    </lineage>
</organism>
<feature type="transmembrane region" description="Helical" evidence="2">
    <location>
        <begin position="141"/>
        <end position="165"/>
    </location>
</feature>
<evidence type="ECO:0000256" key="1">
    <source>
        <dbReference type="SAM" id="MobiDB-lite"/>
    </source>
</evidence>
<dbReference type="STRING" id="1149755.A0A2J6RGF1"/>
<feature type="transmembrane region" description="Helical" evidence="2">
    <location>
        <begin position="217"/>
        <end position="240"/>
    </location>
</feature>
<reference evidence="3 4" key="1">
    <citation type="submission" date="2016-04" db="EMBL/GenBank/DDBJ databases">
        <title>A degradative enzymes factory behind the ericoid mycorrhizal symbiosis.</title>
        <authorList>
            <consortium name="DOE Joint Genome Institute"/>
            <person name="Martino E."/>
            <person name="Morin E."/>
            <person name="Grelet G."/>
            <person name="Kuo A."/>
            <person name="Kohler A."/>
            <person name="Daghino S."/>
            <person name="Barry K."/>
            <person name="Choi C."/>
            <person name="Cichocki N."/>
            <person name="Clum A."/>
            <person name="Copeland A."/>
            <person name="Hainaut M."/>
            <person name="Haridas S."/>
            <person name="Labutti K."/>
            <person name="Lindquist E."/>
            <person name="Lipzen A."/>
            <person name="Khouja H.-R."/>
            <person name="Murat C."/>
            <person name="Ohm R."/>
            <person name="Olson A."/>
            <person name="Spatafora J."/>
            <person name="Veneault-Fourrey C."/>
            <person name="Henrissat B."/>
            <person name="Grigoriev I."/>
            <person name="Martin F."/>
            <person name="Perotto S."/>
        </authorList>
    </citation>
    <scope>NUCLEOTIDE SEQUENCE [LARGE SCALE GENOMIC DNA]</scope>
    <source>
        <strain evidence="3 4">F</strain>
    </source>
</reference>